<evidence type="ECO:0000313" key="5">
    <source>
        <dbReference type="Proteomes" id="UP000254720"/>
    </source>
</evidence>
<comment type="caution">
    <text evidence="4">The sequence shown here is derived from an EMBL/GenBank/DDBJ whole genome shotgun (WGS) entry which is preliminary data.</text>
</comment>
<dbReference type="InterPro" id="IPR000863">
    <property type="entry name" value="Sulfotransferase_dom"/>
</dbReference>
<dbReference type="Proteomes" id="UP000254720">
    <property type="component" value="Unassembled WGS sequence"/>
</dbReference>
<gene>
    <name evidence="4" type="ORF">C8D86_1563</name>
</gene>
<dbReference type="OrthoDB" id="9075305at2"/>
<dbReference type="RefSeq" id="WP_114835528.1">
    <property type="nucleotide sequence ID" value="NZ_LR699114.1"/>
</dbReference>
<keyword evidence="5" id="KW-1185">Reference proteome</keyword>
<dbReference type="GO" id="GO:0008146">
    <property type="term" value="F:sulfotransferase activity"/>
    <property type="evidence" value="ECO:0007669"/>
    <property type="project" value="InterPro"/>
</dbReference>
<dbReference type="EMBL" id="QQAX01000056">
    <property type="protein sequence ID" value="RDI36443.1"/>
    <property type="molecule type" value="Genomic_DNA"/>
</dbReference>
<evidence type="ECO:0000259" key="3">
    <source>
        <dbReference type="Pfam" id="PF00685"/>
    </source>
</evidence>
<dbReference type="SUPFAM" id="SSF52540">
    <property type="entry name" value="P-loop containing nucleoside triphosphate hydrolases"/>
    <property type="match status" value="1"/>
</dbReference>
<organism evidence="4 5">
    <name type="scientific">Aquicella lusitana</name>
    <dbReference type="NCBI Taxonomy" id="254246"/>
    <lineage>
        <taxon>Bacteria</taxon>
        <taxon>Pseudomonadati</taxon>
        <taxon>Pseudomonadota</taxon>
        <taxon>Gammaproteobacteria</taxon>
        <taxon>Legionellales</taxon>
        <taxon>Coxiellaceae</taxon>
        <taxon>Aquicella</taxon>
    </lineage>
</organism>
<dbReference type="InterPro" id="IPR037359">
    <property type="entry name" value="NST/OST"/>
</dbReference>
<dbReference type="PANTHER" id="PTHR10605">
    <property type="entry name" value="HEPARAN SULFATE SULFOTRANSFERASE"/>
    <property type="match status" value="1"/>
</dbReference>
<keyword evidence="2" id="KW-0325">Glycoprotein</keyword>
<sequence length="285" mass="33374">MHIIAAGMPRAGSSWLYRNLSLHPHAGVSKLKEINFFSINHDRGYGWFDSLYNDKSCFARFDVSPFYFLDPAFHHHVKNSNLNTKIVIILREPNYWIRSLYYQIKSFTFNMPPFSDFIKEHVIKFDNRSLVVRLCEFDFLGRVNELASAFKGNLLLVNFDLIKNNPVRLLNEIEKFTNLPPFFNQANVIRSQVNASQSGFSWLYYISTNRFLRSLSSQLPLSGLIKFIQRKLYKEGQADLIGISADKNILDRNKYEILENEQDIDKKFPPVFKEAFFKESDIIYL</sequence>
<accession>A0A370G305</accession>
<evidence type="ECO:0000313" key="4">
    <source>
        <dbReference type="EMBL" id="RDI36443.1"/>
    </source>
</evidence>
<protein>
    <submittedName>
        <fullName evidence="4">Sulfotransferase domain-containing protein</fullName>
    </submittedName>
</protein>
<dbReference type="PANTHER" id="PTHR10605:SF56">
    <property type="entry name" value="BIFUNCTIONAL HEPARAN SULFATE N-DEACETYLASE_N-SULFOTRANSFERASE"/>
    <property type="match status" value="1"/>
</dbReference>
<evidence type="ECO:0000256" key="1">
    <source>
        <dbReference type="ARBA" id="ARBA00022679"/>
    </source>
</evidence>
<keyword evidence="1 4" id="KW-0808">Transferase</keyword>
<dbReference type="Gene3D" id="3.40.50.300">
    <property type="entry name" value="P-loop containing nucleotide triphosphate hydrolases"/>
    <property type="match status" value="1"/>
</dbReference>
<feature type="domain" description="Sulfotransferase" evidence="3">
    <location>
        <begin position="2"/>
        <end position="180"/>
    </location>
</feature>
<evidence type="ECO:0000256" key="2">
    <source>
        <dbReference type="ARBA" id="ARBA00023180"/>
    </source>
</evidence>
<reference evidence="4 5" key="1">
    <citation type="submission" date="2018-07" db="EMBL/GenBank/DDBJ databases">
        <title>Genomic Encyclopedia of Type Strains, Phase IV (KMG-IV): sequencing the most valuable type-strain genomes for metagenomic binning, comparative biology and taxonomic classification.</title>
        <authorList>
            <person name="Goeker M."/>
        </authorList>
    </citation>
    <scope>NUCLEOTIDE SEQUENCE [LARGE SCALE GENOMIC DNA]</scope>
    <source>
        <strain evidence="4 5">DSM 16500</strain>
    </source>
</reference>
<name>A0A370G305_9COXI</name>
<dbReference type="AlphaFoldDB" id="A0A370G305"/>
<dbReference type="Pfam" id="PF00685">
    <property type="entry name" value="Sulfotransfer_1"/>
    <property type="match status" value="1"/>
</dbReference>
<dbReference type="InterPro" id="IPR027417">
    <property type="entry name" value="P-loop_NTPase"/>
</dbReference>
<proteinExistence type="predicted"/>